<evidence type="ECO:0000313" key="1">
    <source>
        <dbReference type="EMBL" id="KAK1906270.1"/>
    </source>
</evidence>
<dbReference type="AlphaFoldDB" id="A0AAD9CQN3"/>
<gene>
    <name evidence="1" type="ORF">KUDE01_008671</name>
</gene>
<sequence length="103" mass="11474">EGKLMIYGQHGGYFTVQEVVHSTGAKRCPTDHPSGAPGFHRIILNFLSPQRAAAPGEGETSSLTEQEVRKMARKKKKVSATVQLRVRERCETKRELLLLRGSE</sequence>
<proteinExistence type="predicted"/>
<reference evidence="1" key="1">
    <citation type="submission" date="2023-04" db="EMBL/GenBank/DDBJ databases">
        <title>Chromosome-level genome of Chaenocephalus aceratus.</title>
        <authorList>
            <person name="Park H."/>
        </authorList>
    </citation>
    <scope>NUCLEOTIDE SEQUENCE</scope>
    <source>
        <strain evidence="1">DE</strain>
        <tissue evidence="1">Muscle</tissue>
    </source>
</reference>
<organism evidence="1 2">
    <name type="scientific">Dissostichus eleginoides</name>
    <name type="common">Patagonian toothfish</name>
    <name type="synonym">Dissostichus amissus</name>
    <dbReference type="NCBI Taxonomy" id="100907"/>
    <lineage>
        <taxon>Eukaryota</taxon>
        <taxon>Metazoa</taxon>
        <taxon>Chordata</taxon>
        <taxon>Craniata</taxon>
        <taxon>Vertebrata</taxon>
        <taxon>Euteleostomi</taxon>
        <taxon>Actinopterygii</taxon>
        <taxon>Neopterygii</taxon>
        <taxon>Teleostei</taxon>
        <taxon>Neoteleostei</taxon>
        <taxon>Acanthomorphata</taxon>
        <taxon>Eupercaria</taxon>
        <taxon>Perciformes</taxon>
        <taxon>Notothenioidei</taxon>
        <taxon>Nototheniidae</taxon>
        <taxon>Dissostichus</taxon>
    </lineage>
</organism>
<dbReference type="Proteomes" id="UP001228049">
    <property type="component" value="Unassembled WGS sequence"/>
</dbReference>
<accession>A0AAD9CQN3</accession>
<dbReference type="EMBL" id="JASDAP010000001">
    <property type="protein sequence ID" value="KAK1906270.1"/>
    <property type="molecule type" value="Genomic_DNA"/>
</dbReference>
<feature type="non-terminal residue" evidence="1">
    <location>
        <position position="103"/>
    </location>
</feature>
<keyword evidence="2" id="KW-1185">Reference proteome</keyword>
<evidence type="ECO:0000313" key="2">
    <source>
        <dbReference type="Proteomes" id="UP001228049"/>
    </source>
</evidence>
<name>A0AAD9CQN3_DISEL</name>
<feature type="non-terminal residue" evidence="1">
    <location>
        <position position="1"/>
    </location>
</feature>
<comment type="caution">
    <text evidence="1">The sequence shown here is derived from an EMBL/GenBank/DDBJ whole genome shotgun (WGS) entry which is preliminary data.</text>
</comment>
<protein>
    <submittedName>
        <fullName evidence="1">Mitochondrial holo-[acyl-carrier-protein] synthase</fullName>
    </submittedName>
</protein>